<proteinExistence type="predicted"/>
<accession>A0A1W1D3H7</accession>
<dbReference type="GO" id="GO:0016757">
    <property type="term" value="F:glycosyltransferase activity"/>
    <property type="evidence" value="ECO:0007669"/>
    <property type="project" value="InterPro"/>
</dbReference>
<dbReference type="InterPro" id="IPR028098">
    <property type="entry name" value="Glyco_trans_4-like_N"/>
</dbReference>
<reference evidence="3" key="1">
    <citation type="submission" date="2016-10" db="EMBL/GenBank/DDBJ databases">
        <authorList>
            <person name="de Groot N.N."/>
        </authorList>
    </citation>
    <scope>NUCLEOTIDE SEQUENCE</scope>
</reference>
<dbReference type="InterPro" id="IPR001296">
    <property type="entry name" value="Glyco_trans_1"/>
</dbReference>
<evidence type="ECO:0000313" key="3">
    <source>
        <dbReference type="EMBL" id="SFV74956.1"/>
    </source>
</evidence>
<dbReference type="Pfam" id="PF00534">
    <property type="entry name" value="Glycos_transf_1"/>
    <property type="match status" value="1"/>
</dbReference>
<keyword evidence="3" id="KW-0808">Transferase</keyword>
<dbReference type="SUPFAM" id="SSF53756">
    <property type="entry name" value="UDP-Glycosyltransferase/glycogen phosphorylase"/>
    <property type="match status" value="1"/>
</dbReference>
<feature type="domain" description="Glycosyltransferase subfamily 4-like N-terminal" evidence="2">
    <location>
        <begin position="6"/>
        <end position="140"/>
    </location>
</feature>
<dbReference type="AlphaFoldDB" id="A0A1W1D3H7"/>
<protein>
    <submittedName>
        <fullName evidence="3">Glycosyltransferase</fullName>
    </submittedName>
</protein>
<sequence>MIVSKKILILADPDSIHTKKWAEGWESLGYDCVISGLSSKKFDNQFIFYANLIREGGNAKVFLQKIFAFQRVLKKVNPDIINVHYLTSYGFIASLIKRKKDKMVLSLHGTDVMQTMDKNIVYLFLAKFIFYRSDLIVSVSHEMTKKILYYFPNVKEKIITQQYGINLEFLNQFQTENKEIDILTNRGWVKNSNYEIILETLIHFVDYSLAIIGDDDSFYAKELKKKFSSLHPFIYKQLPYEKNLTFIARSKVFISLTTSDGTPLSLLEAMYLGAIPIVSDIKSIHEIIKDGVNGFIIPIEKEKLYKTINLIFHLPQEKIKKIQMINKNLVQERFDRKKNFQLIDRLL</sequence>
<dbReference type="CDD" id="cd03801">
    <property type="entry name" value="GT4_PimA-like"/>
    <property type="match status" value="1"/>
</dbReference>
<dbReference type="PANTHER" id="PTHR12526:SF630">
    <property type="entry name" value="GLYCOSYLTRANSFERASE"/>
    <property type="match status" value="1"/>
</dbReference>
<dbReference type="Pfam" id="PF13477">
    <property type="entry name" value="Glyco_trans_4_2"/>
    <property type="match status" value="1"/>
</dbReference>
<evidence type="ECO:0000259" key="2">
    <source>
        <dbReference type="Pfam" id="PF13477"/>
    </source>
</evidence>
<gene>
    <name evidence="3" type="ORF">MNB_SM-3-90</name>
</gene>
<dbReference type="Gene3D" id="3.40.50.2000">
    <property type="entry name" value="Glycogen Phosphorylase B"/>
    <property type="match status" value="2"/>
</dbReference>
<dbReference type="PANTHER" id="PTHR12526">
    <property type="entry name" value="GLYCOSYLTRANSFERASE"/>
    <property type="match status" value="1"/>
</dbReference>
<name>A0A1W1D3H7_9ZZZZ</name>
<feature type="domain" description="Glycosyl transferase family 1" evidence="1">
    <location>
        <begin position="193"/>
        <end position="317"/>
    </location>
</feature>
<dbReference type="EMBL" id="FPHP01000011">
    <property type="protein sequence ID" value="SFV74956.1"/>
    <property type="molecule type" value="Genomic_DNA"/>
</dbReference>
<evidence type="ECO:0000259" key="1">
    <source>
        <dbReference type="Pfam" id="PF00534"/>
    </source>
</evidence>
<organism evidence="3">
    <name type="scientific">hydrothermal vent metagenome</name>
    <dbReference type="NCBI Taxonomy" id="652676"/>
    <lineage>
        <taxon>unclassified sequences</taxon>
        <taxon>metagenomes</taxon>
        <taxon>ecological metagenomes</taxon>
    </lineage>
</organism>